<protein>
    <submittedName>
        <fullName evidence="2">Uncharacterized protein</fullName>
    </submittedName>
</protein>
<feature type="compositionally biased region" description="Basic residues" evidence="1">
    <location>
        <begin position="635"/>
        <end position="655"/>
    </location>
</feature>
<feature type="compositionally biased region" description="Basic residues" evidence="1">
    <location>
        <begin position="600"/>
        <end position="609"/>
    </location>
</feature>
<proteinExistence type="predicted"/>
<evidence type="ECO:0000256" key="1">
    <source>
        <dbReference type="SAM" id="MobiDB-lite"/>
    </source>
</evidence>
<name>A0A8S3TMD1_MYTED</name>
<accession>A0A8S3TMD1</accession>
<dbReference type="EMBL" id="CAJPWZ010002271">
    <property type="protein sequence ID" value="CAG2234808.1"/>
    <property type="molecule type" value="Genomic_DNA"/>
</dbReference>
<evidence type="ECO:0000313" key="2">
    <source>
        <dbReference type="EMBL" id="CAG2234808.1"/>
    </source>
</evidence>
<dbReference type="AlphaFoldDB" id="A0A8S3TMD1"/>
<organism evidence="2 3">
    <name type="scientific">Mytilus edulis</name>
    <name type="common">Blue mussel</name>
    <dbReference type="NCBI Taxonomy" id="6550"/>
    <lineage>
        <taxon>Eukaryota</taxon>
        <taxon>Metazoa</taxon>
        <taxon>Spiralia</taxon>
        <taxon>Lophotrochozoa</taxon>
        <taxon>Mollusca</taxon>
        <taxon>Bivalvia</taxon>
        <taxon>Autobranchia</taxon>
        <taxon>Pteriomorphia</taxon>
        <taxon>Mytilida</taxon>
        <taxon>Mytiloidea</taxon>
        <taxon>Mytilidae</taxon>
        <taxon>Mytilinae</taxon>
        <taxon>Mytilus</taxon>
    </lineage>
</organism>
<feature type="compositionally biased region" description="Basic residues" evidence="1">
    <location>
        <begin position="662"/>
        <end position="677"/>
    </location>
</feature>
<dbReference type="InterPro" id="IPR029021">
    <property type="entry name" value="Prot-tyrosine_phosphatase-like"/>
</dbReference>
<dbReference type="OrthoDB" id="6123911at2759"/>
<evidence type="ECO:0000313" key="3">
    <source>
        <dbReference type="Proteomes" id="UP000683360"/>
    </source>
</evidence>
<dbReference type="Proteomes" id="UP000683360">
    <property type="component" value="Unassembled WGS sequence"/>
</dbReference>
<keyword evidence="3" id="KW-1185">Reference proteome</keyword>
<feature type="region of interest" description="Disordered" evidence="1">
    <location>
        <begin position="554"/>
        <end position="706"/>
    </location>
</feature>
<reference evidence="2" key="1">
    <citation type="submission" date="2021-03" db="EMBL/GenBank/DDBJ databases">
        <authorList>
            <person name="Bekaert M."/>
        </authorList>
    </citation>
    <scope>NUCLEOTIDE SEQUENCE</scope>
</reference>
<feature type="compositionally biased region" description="Basic and acidic residues" evidence="1">
    <location>
        <begin position="590"/>
        <end position="599"/>
    </location>
</feature>
<dbReference type="Gene3D" id="3.90.190.10">
    <property type="entry name" value="Protein tyrosine phosphatase superfamily"/>
    <property type="match status" value="3"/>
</dbReference>
<feature type="compositionally biased region" description="Basic residues" evidence="1">
    <location>
        <begin position="617"/>
        <end position="628"/>
    </location>
</feature>
<sequence length="706" mass="81206">MIVRIAKRNTLVVQYGIFFFRSMSTGGVDLRLDTLSPRSAPGFKSSKKLWWAKEVTPKLYVAGGLTETQIKYAHDGGFNGVISLYHENDPGQFGGEQLASVSDAKYAAKIAGLQIDAILKENEDWASVKAVEKLTHSIIEMEKPILLYGSQPHAVAFTTLLHTAHMSKLDSKYEPKVNSEKFYKMSALMGMDFTADKLKSVVAEITGEPIVSNPPRCNAYPNWLGYWLAHPVYKNWFTAGQIRKGHLKELEACGFKSVINMRMGKTSDKNPSQETVNLINIPDNVNTYDENFNPVRQTQSTLEKVVLDPALDRKHISPSSMVNYETQNVEEYGDAIGFNEEIESEHFKESSLKYYHLPLDLDITYNAEVFQQYKDKLLEIGQDGPVLFHCAIGKRAVYDKQRIRDVRKLSLMSGQAKRNSSSNSNDSLLEKSLLLDASVIITGYEKPWLDRSAISLDAVSDTDHEKIENNGTALDCNLNIRGNSEQNNETRRSSLMSIKNDSGIENSMTIDKSIIITQYEKPWADRSAIDLETDSFSEQCVDKTTESNTIEKVNKKEKIELEPDRSSQCHSDIQQTARDHERRKTRKHKHQDDESDSKQKRSNRKRKERSRSNTPIHRTRRKPRRYRSRSSETKHRSRSKTPMYRTRRQTSRYRSRSNETKHRSRSKTPMYRTRRQTRSFQSRSNETIHRSRSKTPIQRSKRKKRR</sequence>
<gene>
    <name evidence="2" type="ORF">MEDL_47413</name>
</gene>
<feature type="compositionally biased region" description="Basic and acidic residues" evidence="1">
    <location>
        <begin position="554"/>
        <end position="567"/>
    </location>
</feature>
<comment type="caution">
    <text evidence="2">The sequence shown here is derived from an EMBL/GenBank/DDBJ whole genome shotgun (WGS) entry which is preliminary data.</text>
</comment>
<dbReference type="SUPFAM" id="SSF52799">
    <property type="entry name" value="(Phosphotyrosine protein) phosphatases II"/>
    <property type="match status" value="1"/>
</dbReference>